<feature type="region of interest" description="Disordered" evidence="1">
    <location>
        <begin position="1"/>
        <end position="28"/>
    </location>
</feature>
<gene>
    <name evidence="2" type="ORF">ACFQDM_07150</name>
</gene>
<organism evidence="2 3">
    <name type="scientific">Ponticaulis profundi</name>
    <dbReference type="NCBI Taxonomy" id="2665222"/>
    <lineage>
        <taxon>Bacteria</taxon>
        <taxon>Pseudomonadati</taxon>
        <taxon>Pseudomonadota</taxon>
        <taxon>Alphaproteobacteria</taxon>
        <taxon>Hyphomonadales</taxon>
        <taxon>Hyphomonadaceae</taxon>
        <taxon>Ponticaulis</taxon>
    </lineage>
</organism>
<name>A0ABW1S8K8_9PROT</name>
<protein>
    <submittedName>
        <fullName evidence="2">Uncharacterized protein</fullName>
    </submittedName>
</protein>
<feature type="compositionally biased region" description="Basic residues" evidence="1">
    <location>
        <begin position="9"/>
        <end position="19"/>
    </location>
</feature>
<evidence type="ECO:0000313" key="2">
    <source>
        <dbReference type="EMBL" id="MFC6197848.1"/>
    </source>
</evidence>
<dbReference type="Proteomes" id="UP001596303">
    <property type="component" value="Unassembled WGS sequence"/>
</dbReference>
<sequence length="103" mass="11264">MPIGSRGVFARKSKKKKGGKMPNHNTATPIWKKTHAVAVKAGLALTNLGTGENTFWCMMPGEIPVSRRTVKAWLSRDLLNPTHRDLLGGVLSYDIVEAAHEEA</sequence>
<dbReference type="EMBL" id="JBHSSW010000008">
    <property type="protein sequence ID" value="MFC6197848.1"/>
    <property type="molecule type" value="Genomic_DNA"/>
</dbReference>
<comment type="caution">
    <text evidence="2">The sequence shown here is derived from an EMBL/GenBank/DDBJ whole genome shotgun (WGS) entry which is preliminary data.</text>
</comment>
<evidence type="ECO:0000313" key="3">
    <source>
        <dbReference type="Proteomes" id="UP001596303"/>
    </source>
</evidence>
<dbReference type="RefSeq" id="WP_377377333.1">
    <property type="nucleotide sequence ID" value="NZ_JBHSSW010000008.1"/>
</dbReference>
<proteinExistence type="predicted"/>
<accession>A0ABW1S8K8</accession>
<keyword evidence="3" id="KW-1185">Reference proteome</keyword>
<reference evidence="3" key="1">
    <citation type="journal article" date="2019" name="Int. J. Syst. Evol. Microbiol.">
        <title>The Global Catalogue of Microorganisms (GCM) 10K type strain sequencing project: providing services to taxonomists for standard genome sequencing and annotation.</title>
        <authorList>
            <consortium name="The Broad Institute Genomics Platform"/>
            <consortium name="The Broad Institute Genome Sequencing Center for Infectious Disease"/>
            <person name="Wu L."/>
            <person name="Ma J."/>
        </authorList>
    </citation>
    <scope>NUCLEOTIDE SEQUENCE [LARGE SCALE GENOMIC DNA]</scope>
    <source>
        <strain evidence="3">CGMCC-1.15741</strain>
    </source>
</reference>
<evidence type="ECO:0000256" key="1">
    <source>
        <dbReference type="SAM" id="MobiDB-lite"/>
    </source>
</evidence>